<name>A0AAX4K670_9TREE</name>
<gene>
    <name evidence="1" type="ORF">L201_007856</name>
</gene>
<protein>
    <submittedName>
        <fullName evidence="1">Uncharacterized protein</fullName>
    </submittedName>
</protein>
<sequence>MLNLAFSSIPSITFLFPFSYTSSRGSSNIPSLGGLQKRAEQLNNTLPSPASALNPLPPTALACEEKERLNRNDQDSVRLPSKVRSTGLPIPKFGKSWYTPSSYIEDTSSPPSYEQIQLDNDHNYAIQIGFRHGYDHIYRLGKNSNNDNNDIPTGGNRNEMFANKLWKTWNGFRPIQLQNVIPEEEEEIAPKTQKRYSMESRNYVDNSSFRQTSINDILEGNRQQVTWTDWLTCKVCV</sequence>
<dbReference type="EMBL" id="CP144108">
    <property type="protein sequence ID" value="WWC92894.1"/>
    <property type="molecule type" value="Genomic_DNA"/>
</dbReference>
<dbReference type="RefSeq" id="XP_066079656.1">
    <property type="nucleotide sequence ID" value="XM_066223559.1"/>
</dbReference>
<dbReference type="GeneID" id="91098524"/>
<keyword evidence="2" id="KW-1185">Reference proteome</keyword>
<proteinExistence type="predicted"/>
<evidence type="ECO:0000313" key="1">
    <source>
        <dbReference type="EMBL" id="WWC92894.1"/>
    </source>
</evidence>
<accession>A0AAX4K670</accession>
<evidence type="ECO:0000313" key="2">
    <source>
        <dbReference type="Proteomes" id="UP001355207"/>
    </source>
</evidence>
<reference evidence="1 2" key="1">
    <citation type="submission" date="2024-01" db="EMBL/GenBank/DDBJ databases">
        <title>Comparative genomics of Cryptococcus and Kwoniella reveals pathogenesis evolution and contrasting modes of karyotype evolution via chromosome fusion or intercentromeric recombination.</title>
        <authorList>
            <person name="Coelho M.A."/>
            <person name="David-Palma M."/>
            <person name="Shea T."/>
            <person name="Bowers K."/>
            <person name="McGinley-Smith S."/>
            <person name="Mohammad A.W."/>
            <person name="Gnirke A."/>
            <person name="Yurkov A.M."/>
            <person name="Nowrousian M."/>
            <person name="Sun S."/>
            <person name="Cuomo C.A."/>
            <person name="Heitman J."/>
        </authorList>
    </citation>
    <scope>NUCLEOTIDE SEQUENCE [LARGE SCALE GENOMIC DNA]</scope>
    <source>
        <strain evidence="1 2">CBS 6074</strain>
    </source>
</reference>
<dbReference type="AlphaFoldDB" id="A0AAX4K670"/>
<dbReference type="Proteomes" id="UP001355207">
    <property type="component" value="Chromosome 11"/>
</dbReference>
<organism evidence="1 2">
    <name type="scientific">Kwoniella dendrophila CBS 6074</name>
    <dbReference type="NCBI Taxonomy" id="1295534"/>
    <lineage>
        <taxon>Eukaryota</taxon>
        <taxon>Fungi</taxon>
        <taxon>Dikarya</taxon>
        <taxon>Basidiomycota</taxon>
        <taxon>Agaricomycotina</taxon>
        <taxon>Tremellomycetes</taxon>
        <taxon>Tremellales</taxon>
        <taxon>Cryptococcaceae</taxon>
        <taxon>Kwoniella</taxon>
    </lineage>
</organism>